<keyword evidence="1" id="KW-0805">Transcription regulation</keyword>
<dbReference type="GO" id="GO:0003677">
    <property type="term" value="F:DNA binding"/>
    <property type="evidence" value="ECO:0007669"/>
    <property type="project" value="UniProtKB-KW"/>
</dbReference>
<evidence type="ECO:0000256" key="1">
    <source>
        <dbReference type="ARBA" id="ARBA00023015"/>
    </source>
</evidence>
<dbReference type="STRING" id="1548.CSCA_1855"/>
<dbReference type="Pfam" id="PF07883">
    <property type="entry name" value="Cupin_2"/>
    <property type="match status" value="1"/>
</dbReference>
<accession>A0A0E3JYK8</accession>
<sequence length="183" mass="20696">MNLNPIIAENLKRLRLERNLSLGQLAELSGVSKVMLSQIEKGDSNPTINTIWKIAKGLNVPYTVIIDKHEDETSVVKKSEAEHQNSEDGTYRVYCYYGNTPYRNFELFLLELDSKATYTSVGHSEKSQEYISVIQGELVLTTNNEDYLLKKEDSICFSSANSHTYKSCGKSTLKAIVVNFYPI</sequence>
<keyword evidence="2" id="KW-0238">DNA-binding</keyword>
<dbReference type="PROSITE" id="PS50943">
    <property type="entry name" value="HTH_CROC1"/>
    <property type="match status" value="1"/>
</dbReference>
<dbReference type="SUPFAM" id="SSF51182">
    <property type="entry name" value="RmlC-like cupins"/>
    <property type="match status" value="1"/>
</dbReference>
<evidence type="ECO:0000313" key="5">
    <source>
        <dbReference type="EMBL" id="AKA68980.1"/>
    </source>
</evidence>
<evidence type="ECO:0000259" key="4">
    <source>
        <dbReference type="PROSITE" id="PS50943"/>
    </source>
</evidence>
<proteinExistence type="predicted"/>
<dbReference type="InterPro" id="IPR010982">
    <property type="entry name" value="Lambda_DNA-bd_dom_sf"/>
</dbReference>
<reference evidence="5 6" key="1">
    <citation type="journal article" date="2015" name="J. Biotechnol.">
        <title>Complete genome sequence of a malodorant-producing acetogen, Clostridium scatologenes ATCC 25775(T).</title>
        <authorList>
            <person name="Zhu Z."/>
            <person name="Guo T."/>
            <person name="Zheng H."/>
            <person name="Song T."/>
            <person name="Ouyang P."/>
            <person name="Xie J."/>
        </authorList>
    </citation>
    <scope>NUCLEOTIDE SEQUENCE [LARGE SCALE GENOMIC DNA]</scope>
    <source>
        <strain evidence="5 6">ATCC 25775</strain>
    </source>
</reference>
<evidence type="ECO:0000256" key="2">
    <source>
        <dbReference type="ARBA" id="ARBA00023125"/>
    </source>
</evidence>
<dbReference type="Proteomes" id="UP000033115">
    <property type="component" value="Chromosome"/>
</dbReference>
<evidence type="ECO:0000256" key="3">
    <source>
        <dbReference type="ARBA" id="ARBA00023163"/>
    </source>
</evidence>
<dbReference type="CDD" id="cd00093">
    <property type="entry name" value="HTH_XRE"/>
    <property type="match status" value="1"/>
</dbReference>
<dbReference type="InterPro" id="IPR050807">
    <property type="entry name" value="TransReg_Diox_bact_type"/>
</dbReference>
<dbReference type="InterPro" id="IPR011051">
    <property type="entry name" value="RmlC_Cupin_sf"/>
</dbReference>
<dbReference type="Gene3D" id="2.60.120.10">
    <property type="entry name" value="Jelly Rolls"/>
    <property type="match status" value="1"/>
</dbReference>
<dbReference type="KEGG" id="csq:CSCA_1855"/>
<evidence type="ECO:0000313" key="6">
    <source>
        <dbReference type="Proteomes" id="UP000033115"/>
    </source>
</evidence>
<protein>
    <submittedName>
        <fullName evidence="5">Transcriptional regulator, XRE family</fullName>
    </submittedName>
</protein>
<dbReference type="PANTHER" id="PTHR46797:SF23">
    <property type="entry name" value="HTH-TYPE TRANSCRIPTIONAL REGULATOR SUTR"/>
    <property type="match status" value="1"/>
</dbReference>
<dbReference type="GO" id="GO:0003700">
    <property type="term" value="F:DNA-binding transcription factor activity"/>
    <property type="evidence" value="ECO:0007669"/>
    <property type="project" value="TreeGrafter"/>
</dbReference>
<dbReference type="InterPro" id="IPR013096">
    <property type="entry name" value="Cupin_2"/>
</dbReference>
<dbReference type="InterPro" id="IPR014710">
    <property type="entry name" value="RmlC-like_jellyroll"/>
</dbReference>
<organism evidence="5 6">
    <name type="scientific">Clostridium scatologenes</name>
    <dbReference type="NCBI Taxonomy" id="1548"/>
    <lineage>
        <taxon>Bacteria</taxon>
        <taxon>Bacillati</taxon>
        <taxon>Bacillota</taxon>
        <taxon>Clostridia</taxon>
        <taxon>Eubacteriales</taxon>
        <taxon>Clostridiaceae</taxon>
        <taxon>Clostridium</taxon>
    </lineage>
</organism>
<name>A0A0E3JYK8_CLOSL</name>
<dbReference type="PANTHER" id="PTHR46797">
    <property type="entry name" value="HTH-TYPE TRANSCRIPTIONAL REGULATOR"/>
    <property type="match status" value="1"/>
</dbReference>
<dbReference type="SMART" id="SM00530">
    <property type="entry name" value="HTH_XRE"/>
    <property type="match status" value="1"/>
</dbReference>
<gene>
    <name evidence="5" type="ORF">CSCA_1855</name>
</gene>
<dbReference type="Gene3D" id="1.10.260.40">
    <property type="entry name" value="lambda repressor-like DNA-binding domains"/>
    <property type="match status" value="1"/>
</dbReference>
<dbReference type="InterPro" id="IPR001387">
    <property type="entry name" value="Cro/C1-type_HTH"/>
</dbReference>
<keyword evidence="3" id="KW-0804">Transcription</keyword>
<dbReference type="SUPFAM" id="SSF47413">
    <property type="entry name" value="lambda repressor-like DNA-binding domains"/>
    <property type="match status" value="1"/>
</dbReference>
<dbReference type="HOGENOM" id="CLU_085376_5_0_9"/>
<dbReference type="CDD" id="cd02209">
    <property type="entry name" value="cupin_XRE_C"/>
    <property type="match status" value="1"/>
</dbReference>
<dbReference type="GO" id="GO:0005829">
    <property type="term" value="C:cytosol"/>
    <property type="evidence" value="ECO:0007669"/>
    <property type="project" value="TreeGrafter"/>
</dbReference>
<dbReference type="RefSeq" id="WP_029161834.1">
    <property type="nucleotide sequence ID" value="NZ_CP009933.1"/>
</dbReference>
<dbReference type="AlphaFoldDB" id="A0A0E3JYK8"/>
<feature type="domain" description="HTH cro/C1-type" evidence="4">
    <location>
        <begin position="11"/>
        <end position="65"/>
    </location>
</feature>
<keyword evidence="6" id="KW-1185">Reference proteome</keyword>
<dbReference type="Pfam" id="PF01381">
    <property type="entry name" value="HTH_3"/>
    <property type="match status" value="1"/>
</dbReference>
<dbReference type="EMBL" id="CP009933">
    <property type="protein sequence ID" value="AKA68980.1"/>
    <property type="molecule type" value="Genomic_DNA"/>
</dbReference>